<dbReference type="AlphaFoldDB" id="A0AAW2PYA2"/>
<reference evidence="3" key="1">
    <citation type="submission" date="2020-06" db="EMBL/GenBank/DDBJ databases">
        <authorList>
            <person name="Li T."/>
            <person name="Hu X."/>
            <person name="Zhang T."/>
            <person name="Song X."/>
            <person name="Zhang H."/>
            <person name="Dai N."/>
            <person name="Sheng W."/>
            <person name="Hou X."/>
            <person name="Wei L."/>
        </authorList>
    </citation>
    <scope>NUCLEOTIDE SEQUENCE</scope>
    <source>
        <strain evidence="3">G02</strain>
        <tissue evidence="3">Leaf</tissue>
    </source>
</reference>
<evidence type="ECO:0000256" key="1">
    <source>
        <dbReference type="SAM" id="MobiDB-lite"/>
    </source>
</evidence>
<dbReference type="Pfam" id="PF01388">
    <property type="entry name" value="ARID"/>
    <property type="match status" value="1"/>
</dbReference>
<accession>A0AAW2PYA2</accession>
<proteinExistence type="predicted"/>
<comment type="caution">
    <text evidence="3">The sequence shown here is derived from an EMBL/GenBank/DDBJ whole genome shotgun (WGS) entry which is preliminary data.</text>
</comment>
<protein>
    <submittedName>
        <fullName evidence="3">High mobility group B protein 9</fullName>
    </submittedName>
</protein>
<feature type="region of interest" description="Disordered" evidence="1">
    <location>
        <begin position="63"/>
        <end position="89"/>
    </location>
</feature>
<dbReference type="PROSITE" id="PS51011">
    <property type="entry name" value="ARID"/>
    <property type="match status" value="1"/>
</dbReference>
<dbReference type="GO" id="GO:0003677">
    <property type="term" value="F:DNA binding"/>
    <property type="evidence" value="ECO:0007669"/>
    <property type="project" value="InterPro"/>
</dbReference>
<dbReference type="SUPFAM" id="SSF46774">
    <property type="entry name" value="ARID-like"/>
    <property type="match status" value="1"/>
</dbReference>
<name>A0AAW2PYA2_SESRA</name>
<sequence length="134" mass="15187">MLVPVIGGKELNLHVLYVEVTRRGGYDKIGERDTERCALPSAGYPPASASTHQPCNVIVPYTPQLHQQGRRARRGGQGSRPPKPNRSGYNFFFAEKHSTLKSLYRNREREFTKMIGESWNNCPLKKGRFIRAMG</sequence>
<dbReference type="SUPFAM" id="SSF47095">
    <property type="entry name" value="HMG-box"/>
    <property type="match status" value="1"/>
</dbReference>
<dbReference type="InterPro" id="IPR036431">
    <property type="entry name" value="ARID_dom_sf"/>
</dbReference>
<evidence type="ECO:0000259" key="2">
    <source>
        <dbReference type="PROSITE" id="PS51011"/>
    </source>
</evidence>
<gene>
    <name evidence="3" type="ORF">Sradi_3732000</name>
</gene>
<dbReference type="InterPro" id="IPR001606">
    <property type="entry name" value="ARID_dom"/>
</dbReference>
<organism evidence="3">
    <name type="scientific">Sesamum radiatum</name>
    <name type="common">Black benniseed</name>
    <dbReference type="NCBI Taxonomy" id="300843"/>
    <lineage>
        <taxon>Eukaryota</taxon>
        <taxon>Viridiplantae</taxon>
        <taxon>Streptophyta</taxon>
        <taxon>Embryophyta</taxon>
        <taxon>Tracheophyta</taxon>
        <taxon>Spermatophyta</taxon>
        <taxon>Magnoliopsida</taxon>
        <taxon>eudicotyledons</taxon>
        <taxon>Gunneridae</taxon>
        <taxon>Pentapetalae</taxon>
        <taxon>asterids</taxon>
        <taxon>lamiids</taxon>
        <taxon>Lamiales</taxon>
        <taxon>Pedaliaceae</taxon>
        <taxon>Sesamum</taxon>
    </lineage>
</organism>
<reference evidence="3" key="2">
    <citation type="journal article" date="2024" name="Plant">
        <title>Genomic evolution and insights into agronomic trait innovations of Sesamum species.</title>
        <authorList>
            <person name="Miao H."/>
            <person name="Wang L."/>
            <person name="Qu L."/>
            <person name="Liu H."/>
            <person name="Sun Y."/>
            <person name="Le M."/>
            <person name="Wang Q."/>
            <person name="Wei S."/>
            <person name="Zheng Y."/>
            <person name="Lin W."/>
            <person name="Duan Y."/>
            <person name="Cao H."/>
            <person name="Xiong S."/>
            <person name="Wang X."/>
            <person name="Wei L."/>
            <person name="Li C."/>
            <person name="Ma Q."/>
            <person name="Ju M."/>
            <person name="Zhao R."/>
            <person name="Li G."/>
            <person name="Mu C."/>
            <person name="Tian Q."/>
            <person name="Mei H."/>
            <person name="Zhang T."/>
            <person name="Gao T."/>
            <person name="Zhang H."/>
        </authorList>
    </citation>
    <scope>NUCLEOTIDE SEQUENCE</scope>
    <source>
        <strain evidence="3">G02</strain>
    </source>
</reference>
<dbReference type="PANTHER" id="PTHR46691">
    <property type="entry name" value="HIGH MOBILITY GROUP B PROTEIN 9"/>
    <property type="match status" value="1"/>
</dbReference>
<dbReference type="EMBL" id="JACGWJ010000016">
    <property type="protein sequence ID" value="KAL0360475.1"/>
    <property type="molecule type" value="Genomic_DNA"/>
</dbReference>
<dbReference type="Gene3D" id="1.10.150.60">
    <property type="entry name" value="ARID DNA-binding domain"/>
    <property type="match status" value="1"/>
</dbReference>
<dbReference type="InterPro" id="IPR036910">
    <property type="entry name" value="HMG_box_dom_sf"/>
</dbReference>
<feature type="domain" description="ARID" evidence="2">
    <location>
        <begin position="1"/>
        <end position="73"/>
    </location>
</feature>
<dbReference type="Gene3D" id="1.10.30.10">
    <property type="entry name" value="High mobility group box domain"/>
    <property type="match status" value="1"/>
</dbReference>
<dbReference type="PANTHER" id="PTHR46691:SF1">
    <property type="entry name" value="AT-RICH INTERACTIVE DOMAIN-CONTAINING PROTEIN 2"/>
    <property type="match status" value="1"/>
</dbReference>
<evidence type="ECO:0000313" key="3">
    <source>
        <dbReference type="EMBL" id="KAL0360475.1"/>
    </source>
</evidence>